<dbReference type="Proteomes" id="UP000298652">
    <property type="component" value="Chromosome 7"/>
</dbReference>
<gene>
    <name evidence="3" type="ORF">SEVIR_7G014500v2</name>
</gene>
<accession>A0A4V6D3N4</accession>
<keyword evidence="1" id="KW-0175">Coiled coil</keyword>
<feature type="compositionally biased region" description="Low complexity" evidence="2">
    <location>
        <begin position="179"/>
        <end position="191"/>
    </location>
</feature>
<protein>
    <submittedName>
        <fullName evidence="3">Uncharacterized protein</fullName>
    </submittedName>
</protein>
<dbReference type="EMBL" id="CM016558">
    <property type="protein sequence ID" value="TKW03296.1"/>
    <property type="molecule type" value="Genomic_DNA"/>
</dbReference>
<evidence type="ECO:0000313" key="3">
    <source>
        <dbReference type="EMBL" id="TKW03296.1"/>
    </source>
</evidence>
<feature type="region of interest" description="Disordered" evidence="2">
    <location>
        <begin position="167"/>
        <end position="199"/>
    </location>
</feature>
<evidence type="ECO:0000256" key="2">
    <source>
        <dbReference type="SAM" id="MobiDB-lite"/>
    </source>
</evidence>
<name>A0A4V6D3N4_SETVI</name>
<reference evidence="3" key="1">
    <citation type="submission" date="2019-03" db="EMBL/GenBank/DDBJ databases">
        <title>WGS assembly of Setaria viridis.</title>
        <authorList>
            <person name="Huang P."/>
            <person name="Jenkins J."/>
            <person name="Grimwood J."/>
            <person name="Barry K."/>
            <person name="Healey A."/>
            <person name="Mamidi S."/>
            <person name="Sreedasyam A."/>
            <person name="Shu S."/>
            <person name="Feldman M."/>
            <person name="Wu J."/>
            <person name="Yu Y."/>
            <person name="Chen C."/>
            <person name="Johnson J."/>
            <person name="Rokhsar D."/>
            <person name="Baxter I."/>
            <person name="Schmutz J."/>
            <person name="Brutnell T."/>
            <person name="Kellogg E."/>
        </authorList>
    </citation>
    <scope>NUCLEOTIDE SEQUENCE [LARGE SCALE GENOMIC DNA]</scope>
</reference>
<feature type="coiled-coil region" evidence="1">
    <location>
        <begin position="348"/>
        <end position="475"/>
    </location>
</feature>
<sequence length="560" mass="59178">MPTGARGRSTATAEPPPRRKVEEEEGQGDGEEKEEGREGGPDPAGLRGRALGVGEGRASRVDGTDPRPSACAHEQRGSGKRPLSDVPRSALSSRAKHTCRPRTVVSAAPRDFVLPLASKKALRASAASRGPTMTLPGASGGVVGGAVVPPMEAASAAAIEERVLQSGMEQGPTPVPSSALAADPAGQDAAPGVPPSSEVINLDDEAEEEPVREAPVSEASVMEAAATAVAETVARASVVTTEIAVVAEMVAPAPTATTEMAAVVETVAPTPAAAMEMAALAPVTTMEMAVSGLVGESSHALILLSPDPNACALQECSRGKSEFLWREQGVWERFAMEMRRTGELTGQLAAAQQNAADLRAREREAREGARRAEVRVTTEKARRDAEELARLRKEHEALQKTVERIRHERHTSRQERDLEVGRKAEAEKMAANLGAEVSRLESQMQGLQTAVSQGLDRVRAQSEGLEGDLARLRDAADAEHVEHANLWDAVRIVYEDLNVVQEEGTSALVARVLGTYRGGYGSGYSEAELDEIDVSVFNPAEALAQLLKDEAIPPEDPGMS</sequence>
<evidence type="ECO:0000256" key="1">
    <source>
        <dbReference type="SAM" id="Coils"/>
    </source>
</evidence>
<feature type="region of interest" description="Disordered" evidence="2">
    <location>
        <begin position="1"/>
        <end position="102"/>
    </location>
</feature>
<organism evidence="3 4">
    <name type="scientific">Setaria viridis</name>
    <name type="common">Green bristlegrass</name>
    <name type="synonym">Setaria italica subsp. viridis</name>
    <dbReference type="NCBI Taxonomy" id="4556"/>
    <lineage>
        <taxon>Eukaryota</taxon>
        <taxon>Viridiplantae</taxon>
        <taxon>Streptophyta</taxon>
        <taxon>Embryophyta</taxon>
        <taxon>Tracheophyta</taxon>
        <taxon>Spermatophyta</taxon>
        <taxon>Magnoliopsida</taxon>
        <taxon>Liliopsida</taxon>
        <taxon>Poales</taxon>
        <taxon>Poaceae</taxon>
        <taxon>PACMAD clade</taxon>
        <taxon>Panicoideae</taxon>
        <taxon>Panicodae</taxon>
        <taxon>Paniceae</taxon>
        <taxon>Cenchrinae</taxon>
        <taxon>Setaria</taxon>
    </lineage>
</organism>
<keyword evidence="4" id="KW-1185">Reference proteome</keyword>
<dbReference type="AlphaFoldDB" id="A0A4V6D3N4"/>
<feature type="compositionally biased region" description="Acidic residues" evidence="2">
    <location>
        <begin position="23"/>
        <end position="33"/>
    </location>
</feature>
<evidence type="ECO:0000313" key="4">
    <source>
        <dbReference type="Proteomes" id="UP000298652"/>
    </source>
</evidence>
<dbReference type="Gramene" id="TKW03296">
    <property type="protein sequence ID" value="TKW03296"/>
    <property type="gene ID" value="SEVIR_7G014500v2"/>
</dbReference>
<proteinExistence type="predicted"/>